<feature type="region of interest" description="Disordered" evidence="4">
    <location>
        <begin position="81"/>
        <end position="274"/>
    </location>
</feature>
<accession>A0AAD6IKG0</accession>
<comment type="caution">
    <text evidence="7">The sequence shown here is derived from an EMBL/GenBank/DDBJ whole genome shotgun (WGS) entry which is preliminary data.</text>
</comment>
<reference evidence="7" key="1">
    <citation type="journal article" date="2023" name="IMA Fungus">
        <title>Comparative genomic study of the Penicillium genus elucidates a diverse pangenome and 15 lateral gene transfer events.</title>
        <authorList>
            <person name="Petersen C."/>
            <person name="Sorensen T."/>
            <person name="Nielsen M.R."/>
            <person name="Sondergaard T.E."/>
            <person name="Sorensen J.L."/>
            <person name="Fitzpatrick D.A."/>
            <person name="Frisvad J.C."/>
            <person name="Nielsen K.L."/>
        </authorList>
    </citation>
    <scope>NUCLEOTIDE SEQUENCE</scope>
    <source>
        <strain evidence="7">IBT 15450</strain>
    </source>
</reference>
<feature type="region of interest" description="Disordered" evidence="4">
    <location>
        <begin position="291"/>
        <end position="414"/>
    </location>
</feature>
<dbReference type="FunFam" id="3.40.50.10810:FF:000053">
    <property type="entry name" value="SNF2 family helicase/ATPase, putative"/>
    <property type="match status" value="1"/>
</dbReference>
<dbReference type="PANTHER" id="PTHR45626">
    <property type="entry name" value="TRANSCRIPTION TERMINATION FACTOR 2-RELATED"/>
    <property type="match status" value="1"/>
</dbReference>
<dbReference type="PANTHER" id="PTHR45626:SF14">
    <property type="entry name" value="ATP-DEPENDENT DNA HELICASE (EUROFUNG)"/>
    <property type="match status" value="1"/>
</dbReference>
<dbReference type="Gene3D" id="3.40.50.300">
    <property type="entry name" value="P-loop containing nucleotide triphosphate hydrolases"/>
    <property type="match status" value="1"/>
</dbReference>
<dbReference type="InterPro" id="IPR049730">
    <property type="entry name" value="SNF2/RAD54-like_C"/>
</dbReference>
<name>A0AAD6IKG0_PENCN</name>
<evidence type="ECO:0000256" key="4">
    <source>
        <dbReference type="SAM" id="MobiDB-lite"/>
    </source>
</evidence>
<feature type="compositionally biased region" description="Basic residues" evidence="4">
    <location>
        <begin position="304"/>
        <end position="319"/>
    </location>
</feature>
<dbReference type="GO" id="GO:0006281">
    <property type="term" value="P:DNA repair"/>
    <property type="evidence" value="ECO:0007669"/>
    <property type="project" value="TreeGrafter"/>
</dbReference>
<dbReference type="InterPro" id="IPR050628">
    <property type="entry name" value="SNF2_RAD54_helicase_TF"/>
</dbReference>
<dbReference type="SMART" id="SM00487">
    <property type="entry name" value="DEXDc"/>
    <property type="match status" value="1"/>
</dbReference>
<dbReference type="Proteomes" id="UP001219568">
    <property type="component" value="Unassembled WGS sequence"/>
</dbReference>
<feature type="compositionally biased region" description="Acidic residues" evidence="4">
    <location>
        <begin position="950"/>
        <end position="968"/>
    </location>
</feature>
<evidence type="ECO:0000256" key="1">
    <source>
        <dbReference type="ARBA" id="ARBA00022741"/>
    </source>
</evidence>
<feature type="compositionally biased region" description="Basic residues" evidence="4">
    <location>
        <begin position="847"/>
        <end position="857"/>
    </location>
</feature>
<feature type="compositionally biased region" description="Acidic residues" evidence="4">
    <location>
        <begin position="885"/>
        <end position="894"/>
    </location>
</feature>
<feature type="compositionally biased region" description="Basic and acidic residues" evidence="4">
    <location>
        <begin position="320"/>
        <end position="336"/>
    </location>
</feature>
<dbReference type="SUPFAM" id="SSF52540">
    <property type="entry name" value="P-loop containing nucleoside triphosphate hydrolases"/>
    <property type="match status" value="2"/>
</dbReference>
<feature type="compositionally biased region" description="Low complexity" evidence="4">
    <location>
        <begin position="152"/>
        <end position="174"/>
    </location>
</feature>
<protein>
    <submittedName>
        <fullName evidence="7">Uncharacterized protein</fullName>
    </submittedName>
</protein>
<dbReference type="PROSITE" id="PS51192">
    <property type="entry name" value="HELICASE_ATP_BIND_1"/>
    <property type="match status" value="1"/>
</dbReference>
<dbReference type="CDD" id="cd18793">
    <property type="entry name" value="SF2_C_SNF"/>
    <property type="match status" value="1"/>
</dbReference>
<feature type="compositionally biased region" description="Polar residues" evidence="4">
    <location>
        <begin position="235"/>
        <end position="251"/>
    </location>
</feature>
<proteinExistence type="predicted"/>
<dbReference type="InterPro" id="IPR001650">
    <property type="entry name" value="Helicase_C-like"/>
</dbReference>
<dbReference type="GO" id="GO:0016787">
    <property type="term" value="F:hydrolase activity"/>
    <property type="evidence" value="ECO:0007669"/>
    <property type="project" value="UniProtKB-KW"/>
</dbReference>
<sequence length="1206" mass="133933">MQLSLFARSAASGHPLLGNQAHTPKQIDIDIVDVSSTPPPIDGKSALIRSFSSRLAASKYALDFGPKTPPHIQPASLVHHKMARESNAPTESLTPGKPNPQARPAHVQQPEFGKPSPIGHPQHRSNHLFNIPKPNQSRAEHHRPAPRPQPQHPGQHAASQPYRQPATGGPAATPSAKRSEPWDPFKPVAPSAYNNARPLNPPGSVSIKRPENVTWTTPRAPRPIFTSKPLPPKMSNASKNLQSFIDLTQPDSGPAGRSDSRAPPEFGAMDMHGYVDTAMANENIKALLEGAFEDEEEKSESKPKTKKKGKKKKQSKKSSKKENETPVVRDTKKEQTVDDLDGLADQLQGVTVNDATDSKDDSDYVPKERSPSDSPSIEDEEVAKEEKDDVEADEDEEEEEEEEEEYDDDDEEDGVVEGLKVTLLPHQIDGVRWMCDKETGRKTTKGIFPKGGILADDMGLGKTVQAIALMLKNRKSDHEHSEDSDEKEGKTTKLPPNCSSSTLVIAPLALIKQWESEIKDKVEKTHKLSVCVYHGATRAKTSKTLDDYDIVITTYGTLTSDFNSSASDKAKKAGLFSIHWYRIILDEAHTIKNRNAKATQSAYALDAQYRWCLSGTPLQNNLDELQSLIKFLRVKPYDDLAAWRDQISRPLANGRGGLAIQRLQVYLKAFMKRRTKDVLKLNNDVKDGDEGEDGKPKKSNGFHITKREVIKVTPEFMPGELNFYKRLEQRTENSLEQMMGGAKVDYAGALVLLLRLRQCCNHPDLVKGDLAKDKDIFLQTNPTGSQSAQAKSDDLDSMAELFGAMSVVTKKCDVCQTELSQDEAKAGSSRCGECEADLNTDIIGTDKKKKKSKKIHKKDAPESPSLRRSEAQLARSRKNRRVILDSDDEEDEGEWVVPEDQRKLPSLGKAGGSDDENAEGGGEWLNSEDETDDEIESPSRRKSKPIVLSDSEDEESDSDGEYNEEGENGELPSTKIRHLMKILNREAPNFKFIVFSVFTSMLDKIEPFLNSANIGFARYDGGMANNHREASLEKLRNHNGTRVLLCSLRAGALGLNLTAASRVVILEPFWNPFVEEQAIDRVHRLNQTIDVKIYKMVIKGTVEERIVELQDRKRELANATIEGKAGAGKLTMRDMMALFGHDAESKFTDNQSTLDFNSRVGLLSSAEEATPAPTSSQGSYSDPRSRGREFQPNRPRNEDSVYGRRW</sequence>
<keyword evidence="1" id="KW-0547">Nucleotide-binding</keyword>
<dbReference type="SMART" id="SM00490">
    <property type="entry name" value="HELICc"/>
    <property type="match status" value="1"/>
</dbReference>
<feature type="compositionally biased region" description="Polar residues" evidence="4">
    <location>
        <begin position="1172"/>
        <end position="1182"/>
    </location>
</feature>
<keyword evidence="3" id="KW-0067">ATP-binding</keyword>
<dbReference type="InterPro" id="IPR038718">
    <property type="entry name" value="SNF2-like_sf"/>
</dbReference>
<reference evidence="7" key="2">
    <citation type="submission" date="2023-01" db="EMBL/GenBank/DDBJ databases">
        <authorList>
            <person name="Petersen C."/>
        </authorList>
    </citation>
    <scope>NUCLEOTIDE SEQUENCE</scope>
    <source>
        <strain evidence="7">IBT 15450</strain>
    </source>
</reference>
<dbReference type="PROSITE" id="PS51194">
    <property type="entry name" value="HELICASE_CTER"/>
    <property type="match status" value="1"/>
</dbReference>
<dbReference type="GO" id="GO:0005634">
    <property type="term" value="C:nucleus"/>
    <property type="evidence" value="ECO:0007669"/>
    <property type="project" value="TreeGrafter"/>
</dbReference>
<feature type="domain" description="Helicase C-terminal" evidence="6">
    <location>
        <begin position="975"/>
        <end position="1136"/>
    </location>
</feature>
<dbReference type="InterPro" id="IPR027417">
    <property type="entry name" value="P-loop_NTPase"/>
</dbReference>
<feature type="domain" description="Helicase ATP-binding" evidence="5">
    <location>
        <begin position="443"/>
        <end position="635"/>
    </location>
</feature>
<dbReference type="InterPro" id="IPR000330">
    <property type="entry name" value="SNF2_N"/>
</dbReference>
<dbReference type="CDD" id="cd18008">
    <property type="entry name" value="DEXDc_SHPRH-like"/>
    <property type="match status" value="1"/>
</dbReference>
<evidence type="ECO:0000256" key="3">
    <source>
        <dbReference type="ARBA" id="ARBA00022840"/>
    </source>
</evidence>
<feature type="compositionally biased region" description="Basic and acidic residues" evidence="4">
    <location>
        <begin position="474"/>
        <end position="491"/>
    </location>
</feature>
<dbReference type="InterPro" id="IPR014001">
    <property type="entry name" value="Helicase_ATP-bd"/>
</dbReference>
<feature type="region of interest" description="Disordered" evidence="4">
    <location>
        <begin position="1165"/>
        <end position="1206"/>
    </location>
</feature>
<evidence type="ECO:0000313" key="7">
    <source>
        <dbReference type="EMBL" id="KAJ6052269.1"/>
    </source>
</evidence>
<keyword evidence="8" id="KW-1185">Reference proteome</keyword>
<evidence type="ECO:0000259" key="5">
    <source>
        <dbReference type="PROSITE" id="PS51192"/>
    </source>
</evidence>
<dbReference type="Gene3D" id="3.40.50.10810">
    <property type="entry name" value="Tandem AAA-ATPase domain"/>
    <property type="match status" value="1"/>
</dbReference>
<feature type="compositionally biased region" description="Acidic residues" evidence="4">
    <location>
        <begin position="376"/>
        <end position="414"/>
    </location>
</feature>
<feature type="compositionally biased region" description="Basic and acidic residues" evidence="4">
    <location>
        <begin position="1183"/>
        <end position="1206"/>
    </location>
</feature>
<evidence type="ECO:0000259" key="6">
    <source>
        <dbReference type="PROSITE" id="PS51194"/>
    </source>
</evidence>
<dbReference type="Pfam" id="PF00176">
    <property type="entry name" value="SNF2-rel_dom"/>
    <property type="match status" value="1"/>
</dbReference>
<feature type="compositionally biased region" description="Basic and acidic residues" evidence="4">
    <location>
        <begin position="356"/>
        <end position="371"/>
    </location>
</feature>
<feature type="compositionally biased region" description="Acidic residues" evidence="4">
    <location>
        <begin position="926"/>
        <end position="936"/>
    </location>
</feature>
<dbReference type="Pfam" id="PF00271">
    <property type="entry name" value="Helicase_C"/>
    <property type="match status" value="1"/>
</dbReference>
<dbReference type="GO" id="GO:0005524">
    <property type="term" value="F:ATP binding"/>
    <property type="evidence" value="ECO:0007669"/>
    <property type="project" value="UniProtKB-KW"/>
</dbReference>
<keyword evidence="2" id="KW-0378">Hydrolase</keyword>
<feature type="region of interest" description="Disordered" evidence="4">
    <location>
        <begin position="845"/>
        <end position="970"/>
    </location>
</feature>
<organism evidence="7 8">
    <name type="scientific">Penicillium canescens</name>
    <dbReference type="NCBI Taxonomy" id="5083"/>
    <lineage>
        <taxon>Eukaryota</taxon>
        <taxon>Fungi</taxon>
        <taxon>Dikarya</taxon>
        <taxon>Ascomycota</taxon>
        <taxon>Pezizomycotina</taxon>
        <taxon>Eurotiomycetes</taxon>
        <taxon>Eurotiomycetidae</taxon>
        <taxon>Eurotiales</taxon>
        <taxon>Aspergillaceae</taxon>
        <taxon>Penicillium</taxon>
    </lineage>
</organism>
<evidence type="ECO:0000256" key="2">
    <source>
        <dbReference type="ARBA" id="ARBA00022801"/>
    </source>
</evidence>
<dbReference type="GO" id="GO:0008094">
    <property type="term" value="F:ATP-dependent activity, acting on DNA"/>
    <property type="evidence" value="ECO:0007669"/>
    <property type="project" value="TreeGrafter"/>
</dbReference>
<dbReference type="EMBL" id="JAQJZL010000002">
    <property type="protein sequence ID" value="KAJ6052269.1"/>
    <property type="molecule type" value="Genomic_DNA"/>
</dbReference>
<gene>
    <name evidence="7" type="ORF">N7460_002803</name>
</gene>
<evidence type="ECO:0000313" key="8">
    <source>
        <dbReference type="Proteomes" id="UP001219568"/>
    </source>
</evidence>
<feature type="region of interest" description="Disordered" evidence="4">
    <location>
        <begin position="474"/>
        <end position="496"/>
    </location>
</feature>
<dbReference type="AlphaFoldDB" id="A0AAD6IKG0"/>
<feature type="compositionally biased region" description="Basic and acidic residues" evidence="4">
    <location>
        <begin position="858"/>
        <end position="870"/>
    </location>
</feature>